<dbReference type="EC" id="2.6.1.9" evidence="6"/>
<dbReference type="STRING" id="1197717.BED41_14820"/>
<evidence type="ECO:0000256" key="6">
    <source>
        <dbReference type="HAMAP-Rule" id="MF_01023"/>
    </source>
</evidence>
<evidence type="ECO:0000256" key="5">
    <source>
        <dbReference type="ARBA" id="ARBA00022898"/>
    </source>
</evidence>
<keyword evidence="5 6" id="KW-0663">Pyridoxal phosphate</keyword>
<comment type="catalytic activity">
    <reaction evidence="6">
        <text>L-histidinol phosphate + 2-oxoglutarate = 3-(imidazol-4-yl)-2-oxopropyl phosphate + L-glutamate</text>
        <dbReference type="Rhea" id="RHEA:23744"/>
        <dbReference type="ChEBI" id="CHEBI:16810"/>
        <dbReference type="ChEBI" id="CHEBI:29985"/>
        <dbReference type="ChEBI" id="CHEBI:57766"/>
        <dbReference type="ChEBI" id="CHEBI:57980"/>
        <dbReference type="EC" id="2.6.1.9"/>
    </reaction>
</comment>
<keyword evidence="9" id="KW-1185">Reference proteome</keyword>
<sequence length="359" mass="39504">MQNIEELFRSLARPAIRDLEPYDASVSGNPLIRVSANENNEGLPESVLTAMRNALAEGNRYPDSRNTSLREKLAARFSLRPEQIITSGGLDGLFTMLGRAFLDPGDEVVCGECTFGVYAETALIAGASVKTVPLGEGYVQLPADFAAAVGPATKMLFFCNPNNPTGTLAEPASVREMLKKIPRRVVVILDEAYLDFADADGDASFKLLEEFPNLVICRTFSKIFALAGLRIGWAAAHPGLLDCLYRVREPYCVTAVAEAGACAALDEVERLRRTRTMVICERDKLCILLLRLGVKHIPSQTNFVMIFPQERYEPLSAAFIQGGIAVRHLSLRGERVMRISVGLPQENRQVERVLEEIFA</sequence>
<comment type="subunit">
    <text evidence="2 6">Homodimer.</text>
</comment>
<dbReference type="InterPro" id="IPR015424">
    <property type="entry name" value="PyrdxlP-dep_Trfase"/>
</dbReference>
<comment type="cofactor">
    <cofactor evidence="1 6">
        <name>pyridoxal 5'-phosphate</name>
        <dbReference type="ChEBI" id="CHEBI:597326"/>
    </cofactor>
</comment>
<dbReference type="Gene3D" id="3.90.1150.10">
    <property type="entry name" value="Aspartate Aminotransferase, domain 1"/>
    <property type="match status" value="1"/>
</dbReference>
<comment type="similarity">
    <text evidence="6">Belongs to the class-II pyridoxal-phosphate-dependent aminotransferase family. Histidinol-phosphate aminotransferase subfamily.</text>
</comment>
<dbReference type="Pfam" id="PF00155">
    <property type="entry name" value="Aminotran_1_2"/>
    <property type="match status" value="1"/>
</dbReference>
<dbReference type="OrthoDB" id="9813612at2"/>
<dbReference type="GO" id="GO:0004400">
    <property type="term" value="F:histidinol-phosphate transaminase activity"/>
    <property type="evidence" value="ECO:0007669"/>
    <property type="project" value="UniProtKB-UniRule"/>
</dbReference>
<dbReference type="NCBIfam" id="TIGR01141">
    <property type="entry name" value="hisC"/>
    <property type="match status" value="1"/>
</dbReference>
<evidence type="ECO:0000256" key="2">
    <source>
        <dbReference type="ARBA" id="ARBA00011738"/>
    </source>
</evidence>
<evidence type="ECO:0000256" key="3">
    <source>
        <dbReference type="ARBA" id="ARBA00022576"/>
    </source>
</evidence>
<dbReference type="GO" id="GO:0000105">
    <property type="term" value="P:L-histidine biosynthetic process"/>
    <property type="evidence" value="ECO:0007669"/>
    <property type="project" value="UniProtKB-UniRule"/>
</dbReference>
<evidence type="ECO:0000313" key="9">
    <source>
        <dbReference type="Proteomes" id="UP000093044"/>
    </source>
</evidence>
<dbReference type="CDD" id="cd00609">
    <property type="entry name" value="AAT_like"/>
    <property type="match status" value="1"/>
</dbReference>
<comment type="pathway">
    <text evidence="6">Amino-acid biosynthesis; L-histidine biosynthesis; L-histidine from 5-phospho-alpha-D-ribose 1-diphosphate: step 7/9.</text>
</comment>
<dbReference type="EMBL" id="CP016757">
    <property type="protein sequence ID" value="ANZ46263.1"/>
    <property type="molecule type" value="Genomic_DNA"/>
</dbReference>
<evidence type="ECO:0000259" key="7">
    <source>
        <dbReference type="Pfam" id="PF00155"/>
    </source>
</evidence>
<keyword evidence="6" id="KW-0028">Amino-acid biosynthesis</keyword>
<dbReference type="HAMAP" id="MF_01023">
    <property type="entry name" value="HisC_aminotrans_2"/>
    <property type="match status" value="1"/>
</dbReference>
<dbReference type="PANTHER" id="PTHR43643:SF3">
    <property type="entry name" value="HISTIDINOL-PHOSPHATE AMINOTRANSFERASE"/>
    <property type="match status" value="1"/>
</dbReference>
<dbReference type="AlphaFoldDB" id="A0A1B2I8H0"/>
<dbReference type="Proteomes" id="UP000093044">
    <property type="component" value="Chromosome"/>
</dbReference>
<accession>A0A1B2I8H0</accession>
<keyword evidence="6" id="KW-0368">Histidine biosynthesis</keyword>
<name>A0A1B2I8H0_9BACT</name>
<dbReference type="InterPro" id="IPR004839">
    <property type="entry name" value="Aminotransferase_I/II_large"/>
</dbReference>
<dbReference type="InterPro" id="IPR015422">
    <property type="entry name" value="PyrdxlP-dep_Trfase_small"/>
</dbReference>
<dbReference type="KEGG" id="cpor:BED41_14820"/>
<dbReference type="Gene3D" id="3.40.640.10">
    <property type="entry name" value="Type I PLP-dependent aspartate aminotransferase-like (Major domain)"/>
    <property type="match status" value="1"/>
</dbReference>
<feature type="modified residue" description="N6-(pyridoxal phosphate)lysine" evidence="6">
    <location>
        <position position="222"/>
    </location>
</feature>
<gene>
    <name evidence="6" type="primary">hisC</name>
    <name evidence="8" type="ORF">BED41_14820</name>
</gene>
<proteinExistence type="inferred from homology"/>
<keyword evidence="4 6" id="KW-0808">Transferase</keyword>
<dbReference type="GO" id="GO:0030170">
    <property type="term" value="F:pyridoxal phosphate binding"/>
    <property type="evidence" value="ECO:0007669"/>
    <property type="project" value="InterPro"/>
</dbReference>
<dbReference type="InterPro" id="IPR005861">
    <property type="entry name" value="HisP_aminotrans"/>
</dbReference>
<dbReference type="PANTHER" id="PTHR43643">
    <property type="entry name" value="HISTIDINOL-PHOSPHATE AMINOTRANSFERASE 2"/>
    <property type="match status" value="1"/>
</dbReference>
<evidence type="ECO:0000256" key="4">
    <source>
        <dbReference type="ARBA" id="ARBA00022679"/>
    </source>
</evidence>
<feature type="domain" description="Aminotransferase class I/classII large" evidence="7">
    <location>
        <begin position="31"/>
        <end position="348"/>
    </location>
</feature>
<dbReference type="InterPro" id="IPR050106">
    <property type="entry name" value="HistidinolP_aminotransfase"/>
</dbReference>
<dbReference type="UniPathway" id="UPA00031">
    <property type="reaction ID" value="UER00012"/>
</dbReference>
<keyword evidence="3 6" id="KW-0032">Aminotransferase</keyword>
<dbReference type="GeneID" id="83059118"/>
<protein>
    <recommendedName>
        <fullName evidence="6">Histidinol-phosphate aminotransferase</fullName>
        <ecNumber evidence="6">2.6.1.9</ecNumber>
    </recommendedName>
    <alternativeName>
        <fullName evidence="6">Imidazole acetol-phosphate transaminase</fullName>
    </alternativeName>
</protein>
<organism evidence="8 9">
    <name type="scientific">Cloacibacillus porcorum</name>
    <dbReference type="NCBI Taxonomy" id="1197717"/>
    <lineage>
        <taxon>Bacteria</taxon>
        <taxon>Thermotogati</taxon>
        <taxon>Synergistota</taxon>
        <taxon>Synergistia</taxon>
        <taxon>Synergistales</taxon>
        <taxon>Synergistaceae</taxon>
        <taxon>Cloacibacillus</taxon>
    </lineage>
</organism>
<dbReference type="InterPro" id="IPR015421">
    <property type="entry name" value="PyrdxlP-dep_Trfase_major"/>
</dbReference>
<dbReference type="RefSeq" id="WP_066748082.1">
    <property type="nucleotide sequence ID" value="NZ_CP016757.1"/>
</dbReference>
<reference evidence="8" key="1">
    <citation type="submission" date="2016-08" db="EMBL/GenBank/DDBJ databases">
        <title>Complete genome of Cloacibacillus porcorum.</title>
        <authorList>
            <person name="Looft T."/>
            <person name="Bayles D.O."/>
            <person name="Alt D.P."/>
        </authorList>
    </citation>
    <scope>NUCLEOTIDE SEQUENCE [LARGE SCALE GENOMIC DNA]</scope>
    <source>
        <strain evidence="8">CL-84</strain>
    </source>
</reference>
<evidence type="ECO:0000313" key="8">
    <source>
        <dbReference type="EMBL" id="ANZ46263.1"/>
    </source>
</evidence>
<dbReference type="SUPFAM" id="SSF53383">
    <property type="entry name" value="PLP-dependent transferases"/>
    <property type="match status" value="1"/>
</dbReference>
<evidence type="ECO:0000256" key="1">
    <source>
        <dbReference type="ARBA" id="ARBA00001933"/>
    </source>
</evidence>